<reference evidence="5 6" key="1">
    <citation type="submission" date="2017-12" db="EMBL/GenBank/DDBJ databases">
        <title>Phylogenetic diversity of female urinary microbiome.</title>
        <authorList>
            <person name="Thomas-White K."/>
            <person name="Wolfe A.J."/>
        </authorList>
    </citation>
    <scope>NUCLEOTIDE SEQUENCE [LARGE SCALE GENOMIC DNA]</scope>
    <source>
        <strain evidence="5 6">UMB0416</strain>
    </source>
</reference>
<evidence type="ECO:0000313" key="5">
    <source>
        <dbReference type="EMBL" id="PKZ67674.1"/>
    </source>
</evidence>
<organism evidence="5 6">
    <name type="scientific">Faucicola osloensis</name>
    <name type="common">Moraxella osloensis</name>
    <dbReference type="NCBI Taxonomy" id="34062"/>
    <lineage>
        <taxon>Bacteria</taxon>
        <taxon>Pseudomonadati</taxon>
        <taxon>Pseudomonadota</taxon>
        <taxon>Gammaproteobacteria</taxon>
        <taxon>Moraxellales</taxon>
        <taxon>Moraxellaceae</taxon>
        <taxon>Faucicola</taxon>
    </lineage>
</organism>
<feature type="region of interest" description="Disordered" evidence="3">
    <location>
        <begin position="1"/>
        <end position="25"/>
    </location>
</feature>
<dbReference type="InterPro" id="IPR005053">
    <property type="entry name" value="MobA_MobL"/>
</dbReference>
<evidence type="ECO:0000256" key="1">
    <source>
        <dbReference type="ARBA" id="ARBA00010873"/>
    </source>
</evidence>
<name>A0A2I1REX3_FAUOS</name>
<feature type="compositionally biased region" description="Low complexity" evidence="3">
    <location>
        <begin position="12"/>
        <end position="25"/>
    </location>
</feature>
<accession>A0A2I1REX3</accession>
<gene>
    <name evidence="5" type="ORF">CYJ96_12545</name>
</gene>
<dbReference type="RefSeq" id="WP_101965281.1">
    <property type="nucleotide sequence ID" value="NZ_PKJS01000033.1"/>
</dbReference>
<evidence type="ECO:0000259" key="4">
    <source>
        <dbReference type="Pfam" id="PF03389"/>
    </source>
</evidence>
<keyword evidence="2" id="KW-0184">Conjugation</keyword>
<feature type="domain" description="MobA/MobL protein" evidence="4">
    <location>
        <begin position="17"/>
        <end position="233"/>
    </location>
</feature>
<feature type="region of interest" description="Disordered" evidence="3">
    <location>
        <begin position="308"/>
        <end position="363"/>
    </location>
</feature>
<dbReference type="Proteomes" id="UP000234914">
    <property type="component" value="Unassembled WGS sequence"/>
</dbReference>
<protein>
    <submittedName>
        <fullName evidence="5">Mobilization protein</fullName>
    </submittedName>
</protein>
<dbReference type="EMBL" id="PKJS01000033">
    <property type="protein sequence ID" value="PKZ67674.1"/>
    <property type="molecule type" value="Genomic_DNA"/>
</dbReference>
<dbReference type="NCBIfam" id="NF041496">
    <property type="entry name" value="MobQ"/>
    <property type="match status" value="1"/>
</dbReference>
<proteinExistence type="inferred from homology"/>
<dbReference type="Gene3D" id="3.30.930.30">
    <property type="match status" value="1"/>
</dbReference>
<feature type="compositionally biased region" description="Basic and acidic residues" evidence="3">
    <location>
        <begin position="335"/>
        <end position="350"/>
    </location>
</feature>
<feature type="compositionally biased region" description="Basic and acidic residues" evidence="3">
    <location>
        <begin position="1"/>
        <end position="10"/>
    </location>
</feature>
<sequence length="363" mass="41675">MAILHLETKPISRSSGRSSTASSAYRAGVAIEDKRTGLTHDFERKKGIADKDCFMFHNGEKVTLDRGKLWNTVEQTEKRKDARTAREFIINLPHELEPEQRKELTAKFTEHLAKKFGVAIDYAIHDPNPKGDDRNFHAHIMVTTRTAKLDPKGNIAFGDKTALELSNKKLKQLNLPTTFTQIKELRKEWAEHCNEHLHQAGHNITLDHRSFKEQGLDKLPTVKLGWWQSKLEREGVTTKGGDYNRYVKDYNAQLTQCHFDIGRLTAQQRFEQMKAEKERQAQETLQNAQKQPLELTSKYEAWKLAQESKQGLERTTTQNSPTLSLQDKFAQWKADQAKQAEPTKEPETPKAEPPSYSPRGFSR</sequence>
<feature type="region of interest" description="Disordered" evidence="3">
    <location>
        <begin position="273"/>
        <end position="292"/>
    </location>
</feature>
<feature type="compositionally biased region" description="Polar residues" evidence="3">
    <location>
        <begin position="308"/>
        <end position="325"/>
    </location>
</feature>
<evidence type="ECO:0000313" key="6">
    <source>
        <dbReference type="Proteomes" id="UP000234914"/>
    </source>
</evidence>
<evidence type="ECO:0000256" key="3">
    <source>
        <dbReference type="SAM" id="MobiDB-lite"/>
    </source>
</evidence>
<comment type="caution">
    <text evidence="5">The sequence shown here is derived from an EMBL/GenBank/DDBJ whole genome shotgun (WGS) entry which is preliminary data.</text>
</comment>
<comment type="similarity">
    <text evidence="1">Belongs to the MobA/MobL family.</text>
</comment>
<dbReference type="Pfam" id="PF03389">
    <property type="entry name" value="MobA_MobL"/>
    <property type="match status" value="1"/>
</dbReference>
<dbReference type="AlphaFoldDB" id="A0A2I1REX3"/>
<evidence type="ECO:0000256" key="2">
    <source>
        <dbReference type="ARBA" id="ARBA00022971"/>
    </source>
</evidence>